<evidence type="ECO:0000256" key="3">
    <source>
        <dbReference type="ARBA" id="ARBA00023015"/>
    </source>
</evidence>
<feature type="domain" description="Mediator complex subunit Med12" evidence="7">
    <location>
        <begin position="158"/>
        <end position="219"/>
    </location>
</feature>
<keyword evidence="5" id="KW-0539">Nucleus</keyword>
<dbReference type="InterPro" id="IPR019035">
    <property type="entry name" value="Mediator_Med12"/>
</dbReference>
<feature type="region of interest" description="Disordered" evidence="6">
    <location>
        <begin position="1849"/>
        <end position="1883"/>
    </location>
</feature>
<reference evidence="8" key="1">
    <citation type="submission" date="2020-07" db="EMBL/GenBank/DDBJ databases">
        <title>Ethylene signaling mediates host invasion by parasitic plants.</title>
        <authorList>
            <person name="Yoshida S."/>
        </authorList>
    </citation>
    <scope>NUCLEOTIDE SEQUENCE</scope>
    <source>
        <strain evidence="8">Okayama</strain>
    </source>
</reference>
<feature type="compositionally biased region" description="Pro residues" evidence="6">
    <location>
        <begin position="859"/>
        <end position="869"/>
    </location>
</feature>
<evidence type="ECO:0000313" key="8">
    <source>
        <dbReference type="EMBL" id="GFP97304.1"/>
    </source>
</evidence>
<name>A0A830CM83_9LAMI</name>
<feature type="compositionally biased region" description="Polar residues" evidence="6">
    <location>
        <begin position="38"/>
        <end position="49"/>
    </location>
</feature>
<keyword evidence="3" id="KW-0805">Transcription regulation</keyword>
<dbReference type="EMBL" id="BMAC01000481">
    <property type="protein sequence ID" value="GFP97304.1"/>
    <property type="molecule type" value="Genomic_DNA"/>
</dbReference>
<evidence type="ECO:0000256" key="5">
    <source>
        <dbReference type="ARBA" id="ARBA00023242"/>
    </source>
</evidence>
<dbReference type="OrthoDB" id="20828at2759"/>
<comment type="subcellular location">
    <subcellularLocation>
        <location evidence="1">Nucleus</location>
    </subcellularLocation>
</comment>
<feature type="region of interest" description="Disordered" evidence="6">
    <location>
        <begin position="790"/>
        <end position="815"/>
    </location>
</feature>
<evidence type="ECO:0000256" key="6">
    <source>
        <dbReference type="SAM" id="MobiDB-lite"/>
    </source>
</evidence>
<dbReference type="GO" id="GO:0016592">
    <property type="term" value="C:mediator complex"/>
    <property type="evidence" value="ECO:0007669"/>
    <property type="project" value="InterPro"/>
</dbReference>
<evidence type="ECO:0000313" key="9">
    <source>
        <dbReference type="Proteomes" id="UP000653305"/>
    </source>
</evidence>
<organism evidence="8 9">
    <name type="scientific">Phtheirospermum japonicum</name>
    <dbReference type="NCBI Taxonomy" id="374723"/>
    <lineage>
        <taxon>Eukaryota</taxon>
        <taxon>Viridiplantae</taxon>
        <taxon>Streptophyta</taxon>
        <taxon>Embryophyta</taxon>
        <taxon>Tracheophyta</taxon>
        <taxon>Spermatophyta</taxon>
        <taxon>Magnoliopsida</taxon>
        <taxon>eudicotyledons</taxon>
        <taxon>Gunneridae</taxon>
        <taxon>Pentapetalae</taxon>
        <taxon>asterids</taxon>
        <taxon>lamiids</taxon>
        <taxon>Lamiales</taxon>
        <taxon>Orobanchaceae</taxon>
        <taxon>Orobanchaceae incertae sedis</taxon>
        <taxon>Phtheirospermum</taxon>
    </lineage>
</organism>
<dbReference type="Pfam" id="PF09497">
    <property type="entry name" value="Med12"/>
    <property type="match status" value="1"/>
</dbReference>
<keyword evidence="9" id="KW-1185">Reference proteome</keyword>
<feature type="region of interest" description="Disordered" evidence="6">
    <location>
        <begin position="855"/>
        <end position="917"/>
    </location>
</feature>
<evidence type="ECO:0000256" key="4">
    <source>
        <dbReference type="ARBA" id="ARBA00023163"/>
    </source>
</evidence>
<feature type="region of interest" description="Disordered" evidence="6">
    <location>
        <begin position="2071"/>
        <end position="2090"/>
    </location>
</feature>
<gene>
    <name evidence="8" type="ORF">PHJA_001874500</name>
</gene>
<comment type="caution">
    <text evidence="8">The sequence shown here is derived from an EMBL/GenBank/DDBJ whole genome shotgun (WGS) entry which is preliminary data.</text>
</comment>
<comment type="similarity">
    <text evidence="2">Belongs to the Mediator complex subunit 12 family.</text>
</comment>
<accession>A0A830CM83</accession>
<dbReference type="SMART" id="SM01281">
    <property type="entry name" value="Med12"/>
    <property type="match status" value="1"/>
</dbReference>
<evidence type="ECO:0000259" key="7">
    <source>
        <dbReference type="SMART" id="SM01281"/>
    </source>
</evidence>
<dbReference type="GO" id="GO:0006357">
    <property type="term" value="P:regulation of transcription by RNA polymerase II"/>
    <property type="evidence" value="ECO:0007669"/>
    <property type="project" value="InterPro"/>
</dbReference>
<keyword evidence="4" id="KW-0804">Transcription</keyword>
<dbReference type="Proteomes" id="UP000653305">
    <property type="component" value="Unassembled WGS sequence"/>
</dbReference>
<feature type="region of interest" description="Disordered" evidence="6">
    <location>
        <begin position="23"/>
        <end position="49"/>
    </location>
</feature>
<proteinExistence type="inferred from homology"/>
<sequence>MQRYHAGSCTSAVNNSAFGGIQTRDTSRAESPAVPPNFSLNPRRSSQPAPYTLRCEKEQLNSRLGPPDFHQPTPNCPEETLTREYVQSGYRETVEGLEEGREISFSQVQAFTKPLIVKCKEAIRKCHRAINESRAQKRKAGQVYGVPLSGSLLTKSGSFPELRPCGEDFRKKWIEGLSQPHKRLRSLADHVPHGYRRKSLFEVLIRNNVPLLRATWFIKVTYLNQVRAASSNSSSSFHEKTQFQRSELWTKDVVEYLQHLLDEFMARNVSHSNLHMRERSQMVYAGSVHKKSDSFSSVIDVEEPSLHTKWWYVVRIIQWHYAEGLLVPSLIIDWVLNQLQEKELLGVLQLLLPIVYGVIETVVLSQTYVRTLVGIAIRFIREPSPGGSDLVDNSRRAYTTTAVVEMVRYLILAVPDTFVALDCLPLPACVLSHVVNCGNFLSQKCEDSRKVKDGQIEVTGARRFKIHEAQTESLSFLRVVSSIQKRAETLSRAARPNQPGYNVAKASHVLDQALTHGDIVVAYKLLFENLWDGAWAQHWIAQVSRCLYTSLKHISSVTSSLICSIFYICEWATCEFRDFRTAPTHGMKFTGKRDVSQIFIAIRLLKLKMSNMQNVYSSKKRSRDIFESPGPLHDIIVCWIDQHEVHNGEGFKRLQILIRELIQCGVFNPQAYVRQLIVSGIMDGNGSMVDLERRKRHHKLLKELPAPYIRDAMEETQISEPSVIVEAMDIYSNERRLVLHGLLGHLKSNPNANGLAKQKKRQYSFTGLKLEELKGSISALLQLPVSPDTGITEAQGSSVKRPGGPINVTDAREEASGCEECKRAKRQKLSEERTSYPAGEEEIWWVNKELKYMESFRTEPPPPPPPPKPTKQSSRGRQKNVRKTQSLAQLADARIEGSQGASTSHICESKTGCPHHRTGFDETLKSVDGSRKPPTADILLIGKTLKKMRFVDKRTVAAWLISVVKQFIEEAEKLAAKGGGQYGRPTQAVDNRSSLRWRLGEDELSAILYVMDACDELVSAIRFLLWLFPKLPSNPGSVIHSRNTLMLPRFAENNACEIGEAFLLSCIRRYENLIIAADLVPETLSATVRRAAAVLASNGRLSGLPALVYARHLLRKYGNIVSVTEWQKAFTSTSDKRLSSELESGRSSEGDFGFPYGVPNGVEDPDDYIRQKITGVRVSRVGLTMKEIVHRHIEEVFQYFYSKDRKPFGSGSNKNPSMDKLDDGYQLAKQIVIGLMDCMRQTGGAAQEGDPSLVSNAIAAIVNNFGLVVAKIPDLTTGTNHLNNFSPPSGSLNFAQHILHIHITCLCILKEALGERQSRVFEVALATEASNALMQAFTPGKGETLNHSNKSAVLGRASKISGAVSALVVGSILQGVSSLERMVTLFRLKEGLDLIQFARSMKSNVNGNSRSMGVLKVDNLIEVSVNWFRVLVGNCRTVADGLVVDLLGEASIVALFRMQRMLSLNVVFSPAFSIFAFVVWRPILDASFGAREDFHQLSHLLATGIGDAIKHLPFREICLRDTYGLYDIIAADNVDAEFVSLLEFNGSDINLKAAAVVPLRSRLFLDALLDCKIPEPTADKNWVSGQLKKRSGANVKNLMGKLVHVLDTLQPARFHWQWVELRLLLNEQAVNEKMENDISLIEAIRSLSPNPDKSNASESESNFIQIILTRLLVRPDAAPLFSEVVRLLGKSLEDSMLSQAKWLLRGAEVLYGKKSIRQKVINIAGEFKELSLKPQHWKPWGWCCHSDNNKGEKWKSEGSILEEGEVDEGTNFNPSGKGSVVLDVEGFIVSQQHVTERALIELILPCLDQGSDDLRYNFASEMIKQMSNIEQQINAVTCGVGKQAIAPSPAIGTPANKSGSRKGGKSGSPAISRQSVGAGDTVPPSPAALRASMTLRLQFLIRLLPIICADREPSGRNMRYALATVILRLLGSRVVHEGQFVNNPTFISSKRDSDSFRETYAAAELLCGESIFDCLLLVLHVLLSCYQPSWLKLKSESKGTECSKDYASFDREVAESLQNDLDRMELPETIRWRIQTAMPILFPSAKCSIFCQPPSLPPNALAFLQPSNPVTMYNSNPPQRNRSSTNLKTKPQALQQENLETDIMDQWTLLEDGAGSGLPSANSSGISSSDHSNLKASNWLKGAVRGSECVLKMNIFLASCGMGHRALEGPLTNCLMITGSGCENTEQKKKRRILVMVGGLRLSTSVLPSNGHSSGWHWTAFVMGHRDDNRRNEAKKGETQQRRRLIYLI</sequence>
<dbReference type="PANTHER" id="PTHR46567">
    <property type="entry name" value="MEDIATOR OF RNA POLYMERASE II TRANSCRIPTION SUBUNIT 12"/>
    <property type="match status" value="1"/>
</dbReference>
<evidence type="ECO:0000256" key="2">
    <source>
        <dbReference type="ARBA" id="ARBA00010289"/>
    </source>
</evidence>
<protein>
    <submittedName>
        <fullName evidence="8">Mediator of RNA polymerase ii transcription subunit 12</fullName>
    </submittedName>
</protein>
<dbReference type="GO" id="GO:0003712">
    <property type="term" value="F:transcription coregulator activity"/>
    <property type="evidence" value="ECO:0007669"/>
    <property type="project" value="InterPro"/>
</dbReference>
<evidence type="ECO:0000256" key="1">
    <source>
        <dbReference type="ARBA" id="ARBA00004123"/>
    </source>
</evidence>
<dbReference type="PANTHER" id="PTHR46567:SF1">
    <property type="entry name" value="MEDIATOR OF RNA POLYMERASE II TRANSCRIPTION SUBUNIT 12"/>
    <property type="match status" value="1"/>
</dbReference>